<dbReference type="Gene3D" id="3.40.430.10">
    <property type="entry name" value="Dihydrofolate Reductase, subunit A"/>
    <property type="match status" value="1"/>
</dbReference>
<dbReference type="AlphaFoldDB" id="A0A9W8H2E5"/>
<name>A0A9W8H2E5_9FUNG</name>
<dbReference type="PANTHER" id="PTHR38011:SF7">
    <property type="entry name" value="2,5-DIAMINO-6-RIBOSYLAMINO-4(3H)-PYRIMIDINONE 5'-PHOSPHATE REDUCTASE"/>
    <property type="match status" value="1"/>
</dbReference>
<evidence type="ECO:0000256" key="6">
    <source>
        <dbReference type="ARBA" id="ARBA00022619"/>
    </source>
</evidence>
<dbReference type="SUPFAM" id="SSF53597">
    <property type="entry name" value="Dihydrofolate reductase-like"/>
    <property type="match status" value="1"/>
</dbReference>
<comment type="caution">
    <text evidence="14">The sequence shown here is derived from an EMBL/GenBank/DDBJ whole genome shotgun (WGS) entry which is preliminary data.</text>
</comment>
<comment type="catalytic activity">
    <reaction evidence="11">
        <text>2,5-diamino-6-(1-D-ribitylamino)pyrimidin-4(3H)-one 5'-phosphate + NAD(+) = 2,5-diamino-6-(1-D-ribosylamino)pyrimidin-4(3H)-one 5'-phosphate + NADH + H(+)</text>
        <dbReference type="Rhea" id="RHEA:27274"/>
        <dbReference type="ChEBI" id="CHEBI:15378"/>
        <dbReference type="ChEBI" id="CHEBI:57540"/>
        <dbReference type="ChEBI" id="CHEBI:57945"/>
        <dbReference type="ChEBI" id="CHEBI:58890"/>
        <dbReference type="ChEBI" id="CHEBI:59545"/>
        <dbReference type="EC" id="1.1.1.302"/>
    </reaction>
</comment>
<dbReference type="InterPro" id="IPR024072">
    <property type="entry name" value="DHFR-like_dom_sf"/>
</dbReference>
<dbReference type="EC" id="1.1.1.302" evidence="4"/>
<evidence type="ECO:0000256" key="9">
    <source>
        <dbReference type="ARBA" id="ARBA00030073"/>
    </source>
</evidence>
<evidence type="ECO:0000259" key="13">
    <source>
        <dbReference type="Pfam" id="PF01872"/>
    </source>
</evidence>
<evidence type="ECO:0000256" key="4">
    <source>
        <dbReference type="ARBA" id="ARBA00012851"/>
    </source>
</evidence>
<reference evidence="14" key="1">
    <citation type="submission" date="2022-07" db="EMBL/GenBank/DDBJ databases">
        <title>Phylogenomic reconstructions and comparative analyses of Kickxellomycotina fungi.</title>
        <authorList>
            <person name="Reynolds N.K."/>
            <person name="Stajich J.E."/>
            <person name="Barry K."/>
            <person name="Grigoriev I.V."/>
            <person name="Crous P."/>
            <person name="Smith M.E."/>
        </authorList>
    </citation>
    <scope>NUCLEOTIDE SEQUENCE</scope>
    <source>
        <strain evidence="14">NBRC 105414</strain>
    </source>
</reference>
<evidence type="ECO:0000256" key="11">
    <source>
        <dbReference type="ARBA" id="ARBA00047550"/>
    </source>
</evidence>
<comment type="similarity">
    <text evidence="3">Belongs to the HTP reductase family.</text>
</comment>
<evidence type="ECO:0000313" key="15">
    <source>
        <dbReference type="Proteomes" id="UP001140217"/>
    </source>
</evidence>
<protein>
    <recommendedName>
        <fullName evidence="5">2,5-diamino-6-ribosylamino-4(3H)-pyrimidinone 5'-phosphate reductase</fullName>
        <ecNumber evidence="4">1.1.1.302</ecNumber>
    </recommendedName>
    <alternativeName>
        <fullName evidence="10">2,5-diamino-6-(5-phospho-D-ribosylamino)pyrimidin-4(3H)-one reductase</fullName>
    </alternativeName>
    <alternativeName>
        <fullName evidence="9">2,5-diamino-6-ribitylamino-4(3H)-pyrimidinone 5'-phosphate synthase</fullName>
    </alternativeName>
</protein>
<keyword evidence="8 14" id="KW-0560">Oxidoreductase</keyword>
<dbReference type="GO" id="GO:0008703">
    <property type="term" value="F:5-amino-6-(5-phosphoribosylamino)uracil reductase activity"/>
    <property type="evidence" value="ECO:0007669"/>
    <property type="project" value="InterPro"/>
</dbReference>
<dbReference type="GO" id="GO:0009231">
    <property type="term" value="P:riboflavin biosynthetic process"/>
    <property type="evidence" value="ECO:0007669"/>
    <property type="project" value="UniProtKB-KW"/>
</dbReference>
<dbReference type="InterPro" id="IPR002734">
    <property type="entry name" value="RibDG_C"/>
</dbReference>
<evidence type="ECO:0000256" key="5">
    <source>
        <dbReference type="ARBA" id="ARBA00015035"/>
    </source>
</evidence>
<organism evidence="14 15">
    <name type="scientific">Coemansia javaensis</name>
    <dbReference type="NCBI Taxonomy" id="2761396"/>
    <lineage>
        <taxon>Eukaryota</taxon>
        <taxon>Fungi</taxon>
        <taxon>Fungi incertae sedis</taxon>
        <taxon>Zoopagomycota</taxon>
        <taxon>Kickxellomycotina</taxon>
        <taxon>Kickxellomycetes</taxon>
        <taxon>Kickxellales</taxon>
        <taxon>Kickxellaceae</taxon>
        <taxon>Coemansia</taxon>
    </lineage>
</organism>
<dbReference type="EMBL" id="JANBUL010000332">
    <property type="protein sequence ID" value="KAJ2776816.1"/>
    <property type="molecule type" value="Genomic_DNA"/>
</dbReference>
<evidence type="ECO:0000256" key="10">
    <source>
        <dbReference type="ARBA" id="ARBA00031630"/>
    </source>
</evidence>
<dbReference type="PANTHER" id="PTHR38011">
    <property type="entry name" value="DIHYDROFOLATE REDUCTASE FAMILY PROTEIN (AFU_ORTHOLOGUE AFUA_8G06820)"/>
    <property type="match status" value="1"/>
</dbReference>
<keyword evidence="15" id="KW-1185">Reference proteome</keyword>
<evidence type="ECO:0000256" key="3">
    <source>
        <dbReference type="ARBA" id="ARBA00009723"/>
    </source>
</evidence>
<comment type="function">
    <text evidence="1">Catalyzes an early step in riboflavin biosynthesis, the NADPH-dependent reduction of the ribose side chain of 2,5-diamino-6-ribosylamino-4(3H)-pyrimidinone 5'-phosphate, yielding 2,5-diamino-6-ribitylamino-4(3H)-pyrimidinone 5'-phosphate.</text>
</comment>
<keyword evidence="6" id="KW-0686">Riboflavin biosynthesis</keyword>
<feature type="domain" description="Bacterial bifunctional deaminase-reductase C-terminal" evidence="13">
    <location>
        <begin position="35"/>
        <end position="250"/>
    </location>
</feature>
<evidence type="ECO:0000256" key="1">
    <source>
        <dbReference type="ARBA" id="ARBA00003555"/>
    </source>
</evidence>
<dbReference type="InterPro" id="IPR050765">
    <property type="entry name" value="Riboflavin_Biosynth_HTPR"/>
</dbReference>
<evidence type="ECO:0000256" key="12">
    <source>
        <dbReference type="ARBA" id="ARBA00049020"/>
    </source>
</evidence>
<proteinExistence type="inferred from homology"/>
<comment type="pathway">
    <text evidence="2">Cofactor biosynthesis; riboflavin biosynthesis.</text>
</comment>
<comment type="catalytic activity">
    <reaction evidence="12">
        <text>2,5-diamino-6-(1-D-ribitylamino)pyrimidin-4(3H)-one 5'-phosphate + NADP(+) = 2,5-diamino-6-(1-D-ribosylamino)pyrimidin-4(3H)-one 5'-phosphate + NADPH + H(+)</text>
        <dbReference type="Rhea" id="RHEA:27278"/>
        <dbReference type="ChEBI" id="CHEBI:15378"/>
        <dbReference type="ChEBI" id="CHEBI:57783"/>
        <dbReference type="ChEBI" id="CHEBI:58349"/>
        <dbReference type="ChEBI" id="CHEBI:58890"/>
        <dbReference type="ChEBI" id="CHEBI:59545"/>
        <dbReference type="EC" id="1.1.1.302"/>
    </reaction>
</comment>
<dbReference type="OrthoDB" id="5432at2759"/>
<evidence type="ECO:0000256" key="7">
    <source>
        <dbReference type="ARBA" id="ARBA00022857"/>
    </source>
</evidence>
<keyword evidence="7" id="KW-0521">NADP</keyword>
<dbReference type="Pfam" id="PF01872">
    <property type="entry name" value="RibD_C"/>
    <property type="match status" value="1"/>
</dbReference>
<accession>A0A9W8H2E5</accession>
<dbReference type="Proteomes" id="UP001140217">
    <property type="component" value="Unassembled WGS sequence"/>
</dbReference>
<evidence type="ECO:0000256" key="2">
    <source>
        <dbReference type="ARBA" id="ARBA00005104"/>
    </source>
</evidence>
<gene>
    <name evidence="14" type="primary">RIB7</name>
    <name evidence="14" type="ORF">H4R18_005472</name>
</gene>
<evidence type="ECO:0000256" key="8">
    <source>
        <dbReference type="ARBA" id="ARBA00023002"/>
    </source>
</evidence>
<sequence>MAAAADDDEGAFAHAREFLGRVPGLADGGGNRPRPAVTLTFAQSLDGKISRADRRLLLSGPESEAMTHRLRAMHDAILVGVGTIAFDDPRLTARLVPRAEAAAVAHPQPVVLDPRLRTPLGARLLSGPRADPRLRAPWIVAGPDHDRARRAVLERLGASVIVVDECDGAGRPLLPAVVAALGRRGVARLMVEGGARVIQAFLEARLVDLLLVTIAPVLAGSAAVPAVAAADCSALAIAPLLYERFGRDVVMAATLDRRPAS</sequence>
<evidence type="ECO:0000313" key="14">
    <source>
        <dbReference type="EMBL" id="KAJ2776816.1"/>
    </source>
</evidence>